<dbReference type="AlphaFoldDB" id="A0A842HWE6"/>
<dbReference type="RefSeq" id="WP_185801674.1">
    <property type="nucleotide sequence ID" value="NZ_JACJVJ010000002.1"/>
</dbReference>
<reference evidence="7 8" key="1">
    <citation type="submission" date="2020-08" db="EMBL/GenBank/DDBJ databases">
        <title>Draft genome sequence of Parasphingopyxis sp. GrpM-11.</title>
        <authorList>
            <person name="Oh J."/>
            <person name="Roh D.-H."/>
        </authorList>
    </citation>
    <scope>NUCLEOTIDE SEQUENCE [LARGE SCALE GENOMIC DNA]</scope>
    <source>
        <strain evidence="7 8">GrpM-11</strain>
    </source>
</reference>
<keyword evidence="3" id="KW-0805">Transcription regulation</keyword>
<dbReference type="InterPro" id="IPR039418">
    <property type="entry name" value="LexA-like"/>
</dbReference>
<proteinExistence type="predicted"/>
<keyword evidence="5" id="KW-0804">Transcription</keyword>
<dbReference type="CDD" id="cd06529">
    <property type="entry name" value="S24_LexA-like"/>
    <property type="match status" value="1"/>
</dbReference>
<dbReference type="Pfam" id="PF00717">
    <property type="entry name" value="Peptidase_S24"/>
    <property type="match status" value="1"/>
</dbReference>
<sequence length="225" mass="24578">MDQEDPRAVLERLAQERGDDYASLSRLIGRNAAYIQQYIKRGTPRRLAEDDRALLAEYFGVDEAQLGARAGRAAIGKGSIASAANDDMIAVRHYAIGASAGPGALPGSEDELSHIAFPRRWLRKLAGGDPARLSIITVDGDSMEPTLSDGDEILVSREDGGERLRDGIYVLRVDDALIVKRIAMNPASRRFTIKSDNVDYSDWPDCDPADVEIVGRVVWAGRRVA</sequence>
<dbReference type="InterPro" id="IPR036286">
    <property type="entry name" value="LexA/Signal_pep-like_sf"/>
</dbReference>
<gene>
    <name evidence="7" type="ORF">H6P80_12400</name>
</gene>
<keyword evidence="2" id="KW-0378">Hydrolase</keyword>
<keyword evidence="4" id="KW-0238">DNA-binding</keyword>
<keyword evidence="1" id="KW-0645">Protease</keyword>
<evidence type="ECO:0000313" key="7">
    <source>
        <dbReference type="EMBL" id="MBC2778418.1"/>
    </source>
</evidence>
<dbReference type="Gene3D" id="2.10.109.10">
    <property type="entry name" value="Umud Fragment, subunit A"/>
    <property type="match status" value="1"/>
</dbReference>
<feature type="domain" description="Peptidase S24/S26A/S26B/S26C" evidence="6">
    <location>
        <begin position="99"/>
        <end position="218"/>
    </location>
</feature>
<dbReference type="SUPFAM" id="SSF51306">
    <property type="entry name" value="LexA/Signal peptidase"/>
    <property type="match status" value="1"/>
</dbReference>
<evidence type="ECO:0000256" key="3">
    <source>
        <dbReference type="ARBA" id="ARBA00023015"/>
    </source>
</evidence>
<name>A0A842HWE6_9SPHN</name>
<dbReference type="PANTHER" id="PTHR40661:SF3">
    <property type="entry name" value="FELS-1 PROPHAGE TRANSCRIPTIONAL REGULATOR"/>
    <property type="match status" value="1"/>
</dbReference>
<dbReference type="PANTHER" id="PTHR40661">
    <property type="match status" value="1"/>
</dbReference>
<evidence type="ECO:0000256" key="2">
    <source>
        <dbReference type="ARBA" id="ARBA00022801"/>
    </source>
</evidence>
<comment type="caution">
    <text evidence="7">The sequence shown here is derived from an EMBL/GenBank/DDBJ whole genome shotgun (WGS) entry which is preliminary data.</text>
</comment>
<evidence type="ECO:0000259" key="6">
    <source>
        <dbReference type="Pfam" id="PF00717"/>
    </source>
</evidence>
<accession>A0A842HWE6</accession>
<dbReference type="EMBL" id="JACJVJ010000002">
    <property type="protein sequence ID" value="MBC2778418.1"/>
    <property type="molecule type" value="Genomic_DNA"/>
</dbReference>
<dbReference type="GO" id="GO:0003677">
    <property type="term" value="F:DNA binding"/>
    <property type="evidence" value="ECO:0007669"/>
    <property type="project" value="UniProtKB-KW"/>
</dbReference>
<dbReference type="GO" id="GO:0006508">
    <property type="term" value="P:proteolysis"/>
    <property type="evidence" value="ECO:0007669"/>
    <property type="project" value="UniProtKB-KW"/>
</dbReference>
<evidence type="ECO:0000256" key="1">
    <source>
        <dbReference type="ARBA" id="ARBA00022670"/>
    </source>
</evidence>
<evidence type="ECO:0000313" key="8">
    <source>
        <dbReference type="Proteomes" id="UP000564378"/>
    </source>
</evidence>
<keyword evidence="8" id="KW-1185">Reference proteome</keyword>
<dbReference type="GO" id="GO:0016020">
    <property type="term" value="C:membrane"/>
    <property type="evidence" value="ECO:0007669"/>
    <property type="project" value="InterPro"/>
</dbReference>
<evidence type="ECO:0000256" key="4">
    <source>
        <dbReference type="ARBA" id="ARBA00023125"/>
    </source>
</evidence>
<protein>
    <submittedName>
        <fullName evidence="7">S24 family peptidase</fullName>
    </submittedName>
</protein>
<evidence type="ECO:0000256" key="5">
    <source>
        <dbReference type="ARBA" id="ARBA00023163"/>
    </source>
</evidence>
<dbReference type="PROSITE" id="PS00501">
    <property type="entry name" value="SPASE_I_1"/>
    <property type="match status" value="1"/>
</dbReference>
<organism evidence="7 8">
    <name type="scientific">Parasphingopyxis marina</name>
    <dbReference type="NCBI Taxonomy" id="2761622"/>
    <lineage>
        <taxon>Bacteria</taxon>
        <taxon>Pseudomonadati</taxon>
        <taxon>Pseudomonadota</taxon>
        <taxon>Alphaproteobacteria</taxon>
        <taxon>Sphingomonadales</taxon>
        <taxon>Sphingomonadaceae</taxon>
        <taxon>Parasphingopyxis</taxon>
    </lineage>
</organism>
<dbReference type="InterPro" id="IPR015927">
    <property type="entry name" value="Peptidase_S24_S26A/B/C"/>
</dbReference>
<dbReference type="GO" id="GO:0004252">
    <property type="term" value="F:serine-type endopeptidase activity"/>
    <property type="evidence" value="ECO:0007669"/>
    <property type="project" value="InterPro"/>
</dbReference>
<dbReference type="InterPro" id="IPR019756">
    <property type="entry name" value="Pept_S26A_signal_pept_1_Ser-AS"/>
</dbReference>
<dbReference type="Proteomes" id="UP000564378">
    <property type="component" value="Unassembled WGS sequence"/>
</dbReference>